<evidence type="ECO:0000313" key="1">
    <source>
        <dbReference type="EMBL" id="KAH8010634.1"/>
    </source>
</evidence>
<accession>A0ACB8FUJ7</accession>
<sequence>MNCLLNFSIPFYSRLFDSTESPKCEALRDLKRQLSNPTAGKVVTLPGGTNEMSGSGPLISKANSLSEADIRRPESGESALSTSGGPSHGPVHRTNGQWHADTVPAEPACPRASARAEGLGTAQLRPAPGRAERPRASAMAAEPNSFRVYKSWEALWELQPAADSRCEAKPDANKLTGGEAFYRLRQPYIAVRKHSRVFSLNQAQNT</sequence>
<comment type="caution">
    <text evidence="1">The sequence shown here is derived from an EMBL/GenBank/DDBJ whole genome shotgun (WGS) entry which is preliminary data.</text>
</comment>
<dbReference type="EMBL" id="CM037624">
    <property type="protein sequence ID" value="KAH8010634.1"/>
    <property type="molecule type" value="Genomic_DNA"/>
</dbReference>
<gene>
    <name evidence="1" type="ORF">K3G42_009878</name>
</gene>
<organism evidence="1 2">
    <name type="scientific">Sphaerodactylus townsendi</name>
    <dbReference type="NCBI Taxonomy" id="933632"/>
    <lineage>
        <taxon>Eukaryota</taxon>
        <taxon>Metazoa</taxon>
        <taxon>Chordata</taxon>
        <taxon>Craniata</taxon>
        <taxon>Vertebrata</taxon>
        <taxon>Euteleostomi</taxon>
        <taxon>Lepidosauria</taxon>
        <taxon>Squamata</taxon>
        <taxon>Bifurcata</taxon>
        <taxon>Gekkota</taxon>
        <taxon>Sphaerodactylidae</taxon>
        <taxon>Sphaerodactylus</taxon>
    </lineage>
</organism>
<keyword evidence="2" id="KW-1185">Reference proteome</keyword>
<protein>
    <submittedName>
        <fullName evidence="1">Uncharacterized protein</fullName>
    </submittedName>
</protein>
<proteinExistence type="predicted"/>
<evidence type="ECO:0000313" key="2">
    <source>
        <dbReference type="Proteomes" id="UP000827872"/>
    </source>
</evidence>
<dbReference type="Proteomes" id="UP000827872">
    <property type="component" value="Linkage Group LG11"/>
</dbReference>
<reference evidence="1" key="1">
    <citation type="submission" date="2021-08" db="EMBL/GenBank/DDBJ databases">
        <title>The first chromosome-level gecko genome reveals the dynamic sex chromosomes of Neotropical dwarf geckos (Sphaerodactylidae: Sphaerodactylus).</title>
        <authorList>
            <person name="Pinto B.J."/>
            <person name="Keating S.E."/>
            <person name="Gamble T."/>
        </authorList>
    </citation>
    <scope>NUCLEOTIDE SEQUENCE</scope>
    <source>
        <strain evidence="1">TG3544</strain>
    </source>
</reference>
<name>A0ACB8FUJ7_9SAUR</name>